<feature type="repeat" description="HEAT" evidence="1">
    <location>
        <begin position="249"/>
        <end position="287"/>
    </location>
</feature>
<evidence type="ECO:0000256" key="1">
    <source>
        <dbReference type="PROSITE-ProRule" id="PRU00103"/>
    </source>
</evidence>
<dbReference type="InterPro" id="IPR016024">
    <property type="entry name" value="ARM-type_fold"/>
</dbReference>
<reference evidence="3 4" key="1">
    <citation type="submission" date="2021-02" db="EMBL/GenBank/DDBJ databases">
        <title>Variation within the Batrachochytrium salamandrivorans European outbreak.</title>
        <authorList>
            <person name="Kelly M."/>
            <person name="Pasmans F."/>
            <person name="Shea T.P."/>
            <person name="Munoz J.F."/>
            <person name="Carranza S."/>
            <person name="Cuomo C.A."/>
            <person name="Martel A."/>
        </authorList>
    </citation>
    <scope>NUCLEOTIDE SEQUENCE [LARGE SCALE GENOMIC DNA]</scope>
    <source>
        <strain evidence="3 4">AMFP18/2</strain>
    </source>
</reference>
<feature type="compositionally biased region" description="Basic and acidic residues" evidence="2">
    <location>
        <begin position="772"/>
        <end position="782"/>
    </location>
</feature>
<dbReference type="InterPro" id="IPR021133">
    <property type="entry name" value="HEAT_type_2"/>
</dbReference>
<evidence type="ECO:0000313" key="3">
    <source>
        <dbReference type="EMBL" id="KAH6587130.1"/>
    </source>
</evidence>
<organism evidence="3 4">
    <name type="scientific">Batrachochytrium salamandrivorans</name>
    <dbReference type="NCBI Taxonomy" id="1357716"/>
    <lineage>
        <taxon>Eukaryota</taxon>
        <taxon>Fungi</taxon>
        <taxon>Fungi incertae sedis</taxon>
        <taxon>Chytridiomycota</taxon>
        <taxon>Chytridiomycota incertae sedis</taxon>
        <taxon>Chytridiomycetes</taxon>
        <taxon>Rhizophydiales</taxon>
        <taxon>Rhizophydiales incertae sedis</taxon>
        <taxon>Batrachochytrium</taxon>
    </lineage>
</organism>
<feature type="region of interest" description="Disordered" evidence="2">
    <location>
        <begin position="772"/>
        <end position="859"/>
    </location>
</feature>
<feature type="region of interest" description="Disordered" evidence="2">
    <location>
        <begin position="1033"/>
        <end position="1070"/>
    </location>
</feature>
<comment type="caution">
    <text evidence="3">The sequence shown here is derived from an EMBL/GenBank/DDBJ whole genome shotgun (WGS) entry which is preliminary data.</text>
</comment>
<evidence type="ECO:0000256" key="2">
    <source>
        <dbReference type="SAM" id="MobiDB-lite"/>
    </source>
</evidence>
<dbReference type="InterPro" id="IPR039918">
    <property type="entry name" value="PPP4R4"/>
</dbReference>
<feature type="compositionally biased region" description="Low complexity" evidence="2">
    <location>
        <begin position="832"/>
        <end position="843"/>
    </location>
</feature>
<feature type="compositionally biased region" description="Low complexity" evidence="2">
    <location>
        <begin position="807"/>
        <end position="816"/>
    </location>
</feature>
<name>A0ABQ8EVQ9_9FUNG</name>
<protein>
    <recommendedName>
        <fullName evidence="5">Serine/threonine-protein phosphatase 4 regulatory subunit 3-like central domain-containing protein</fullName>
    </recommendedName>
</protein>
<gene>
    <name evidence="3" type="ORF">BASA50_001409</name>
</gene>
<evidence type="ECO:0008006" key="5">
    <source>
        <dbReference type="Google" id="ProtNLM"/>
    </source>
</evidence>
<dbReference type="SUPFAM" id="SSF48371">
    <property type="entry name" value="ARM repeat"/>
    <property type="match status" value="1"/>
</dbReference>
<dbReference type="PANTHER" id="PTHR21467:SF0">
    <property type="entry name" value="SERINE_THREONINE-PROTEIN PHOSPHATASE 4 REGULATORY SUBUNIT 4"/>
    <property type="match status" value="1"/>
</dbReference>
<feature type="region of interest" description="Disordered" evidence="2">
    <location>
        <begin position="932"/>
        <end position="987"/>
    </location>
</feature>
<dbReference type="EMBL" id="JAFCIX010000568">
    <property type="protein sequence ID" value="KAH6587130.1"/>
    <property type="molecule type" value="Genomic_DNA"/>
</dbReference>
<dbReference type="InterPro" id="IPR011989">
    <property type="entry name" value="ARM-like"/>
</dbReference>
<accession>A0ABQ8EVQ9</accession>
<dbReference type="PROSITE" id="PS50077">
    <property type="entry name" value="HEAT_REPEAT"/>
    <property type="match status" value="1"/>
</dbReference>
<dbReference type="Gene3D" id="1.25.10.10">
    <property type="entry name" value="Leucine-rich Repeat Variant"/>
    <property type="match status" value="1"/>
</dbReference>
<feature type="compositionally biased region" description="Polar residues" evidence="2">
    <location>
        <begin position="932"/>
        <end position="945"/>
    </location>
</feature>
<feature type="compositionally biased region" description="Gly residues" evidence="2">
    <location>
        <begin position="817"/>
        <end position="831"/>
    </location>
</feature>
<dbReference type="Proteomes" id="UP001648503">
    <property type="component" value="Unassembled WGS sequence"/>
</dbReference>
<proteinExistence type="predicted"/>
<evidence type="ECO:0000313" key="4">
    <source>
        <dbReference type="Proteomes" id="UP001648503"/>
    </source>
</evidence>
<feature type="compositionally biased region" description="Low complexity" evidence="2">
    <location>
        <begin position="946"/>
        <end position="957"/>
    </location>
</feature>
<dbReference type="PANTHER" id="PTHR21467">
    <property type="entry name" value="PROTEIN PHOSPHATASE 4 REGULATORY SUBUNIT 4 PPP4R4"/>
    <property type="match status" value="1"/>
</dbReference>
<keyword evidence="4" id="KW-1185">Reference proteome</keyword>
<sequence length="1070" mass="117700">MADELEWESMIMEAGDASIDDQIKGKDEVSFSSRIYKSDEEVERFMVDESLTKSDRTLFILRNGSPLQKLSIANSLNHNSINYGEEFCTSVLPLILEMIVSESVAFQRTIGRFLSEFLSKSILPPKTVQSVLSLSKKFLENKDEDTAAAWADVYISCIKHLSIDAIVQQILPDALADGGLAQPASYRIWCCRILGAIATRLDGKRIEDLFLFKALSLCQDTDYDVRKSMCYQLNSIAKGVGPKITKTVLLPEYLELVMDEEFVVREAAIDNLICLLEFLDSETRSSTIIPLWRRLCDERPHGIVNLIAKQLGAFLWQMKGDMADTDKKYFLAFYHSLVAPKISDETLRGMCAYNFPGMVMLYKPANFDVLKFDKILDMMVSDTSLNVRNIVAQGFHELGVNAFKKTKEHLIKLATTENIQILQTVLTHIETILKVYASDETSKGTIQLDGLLVAIVNHERIHASTHILKWRVHYDILLSYKLFPDYFDSDLIFEQCVPSLFKILSTNTVMPIKSLVIETLVCFLRKIKRLEHRETILRQLIELKESRSCHQRILFLTLCETILNVFSRKFFRDHIFYHYLGLSRDSVANIRLRFCSLVPLVRCTLRTPLDMPILQKLIDATDSLATRDTDKDVMVAMKHILIQFGPLDGKEFNGKLTSAASTSQDVDINQGQLSSSNPLMRVATTQPSSSLGGGSLNQMDTTVPHSQRDCRSMSASSLTDNYLVGSASEQCLLFESDDKIKEEEEVKLLFEQMCTEWIGKRRDPHELRQEIHRRFGDREPAKKTAATVYNGRSRGSGDTAGGSGTMSGLSGFSGSAGSAGGSVPGSSGSGGNSVNSSKSGSSTSRRRAPASFSQTSLRTPSTCTNGIITAVAGNNYSSSIASGSDSQAQSTVLGSTTAVAIAATATAASPTSSKTSLAAVQQSQMPASFITSQAHTRGQQASNEGSSSKRSTHSSKSVGRSSWQGGAGSLDHTDDTPSPKGGPLLNTLATGKSYLDDFRSLDHELAATTTTTTTSPVNLSKAGVTSYLSVSLPKVQARPSPHVRPFSRQIPTERVPELPAASTLKKSYRG</sequence>